<dbReference type="InterPro" id="IPR027417">
    <property type="entry name" value="P-loop_NTPase"/>
</dbReference>
<organism evidence="2 3">
    <name type="scientific">Parahaliea maris</name>
    <dbReference type="NCBI Taxonomy" id="2716870"/>
    <lineage>
        <taxon>Bacteria</taxon>
        <taxon>Pseudomonadati</taxon>
        <taxon>Pseudomonadota</taxon>
        <taxon>Gammaproteobacteria</taxon>
        <taxon>Cellvibrionales</taxon>
        <taxon>Halieaceae</taxon>
        <taxon>Parahaliea</taxon>
    </lineage>
</organism>
<name>A0A5C8ZQN5_9GAMM</name>
<dbReference type="AlphaFoldDB" id="A0A5C8ZQN5"/>
<sequence>MKDGRQTIATLHWMVKNTGKDPQQLINEKLDAFEKTHTEIVYPDRQPEIPAPPPQNRCLLEKYSLTGSSAELEKRCQEETYVFDQIALVGQSTIIYASPNSGKTLSSQGLLAESITAGFINPAQIYYVNADDNLSGLLEKVKIAEEYGFHMIGDGYNEFRAEDLLGLIEQMIADGCALGAILVLDTAKRFTDLMSKRVASEFTRLMRRFVSVGGTVIALAHVNKRKGDNGKSIYAGTSDLVDDFDCAYVIEVIDDGASTGKRVIAFENIKSRGSVAREVHFSYSAPDQIRNYRDLLDSFTRIPAEEANRAATLNQLDSDSEAITIVKAAIGSGGSSKKELIATLQESGGISRNAAAQLIERYCGTDPSKHLWTFDRGERGVHRYRLNNTTPGGAS</sequence>
<gene>
    <name evidence="2" type="ORF">FV139_17675</name>
</gene>
<keyword evidence="3" id="KW-1185">Reference proteome</keyword>
<accession>A0A5C8ZQN5</accession>
<dbReference type="InterPro" id="IPR003593">
    <property type="entry name" value="AAA+_ATPase"/>
</dbReference>
<protein>
    <submittedName>
        <fullName evidence="2">ATP-binding protein</fullName>
    </submittedName>
</protein>
<dbReference type="GO" id="GO:0005524">
    <property type="term" value="F:ATP binding"/>
    <property type="evidence" value="ECO:0007669"/>
    <property type="project" value="UniProtKB-KW"/>
</dbReference>
<dbReference type="RefSeq" id="WP_148069802.1">
    <property type="nucleotide sequence ID" value="NZ_VRZA01000007.1"/>
</dbReference>
<keyword evidence="2" id="KW-0067">ATP-binding</keyword>
<reference evidence="2 3" key="1">
    <citation type="submission" date="2019-08" db="EMBL/GenBank/DDBJ databases">
        <title>Parahaliea maris sp. nov., isolated from the surface seawater.</title>
        <authorList>
            <person name="Liu Y."/>
        </authorList>
    </citation>
    <scope>NUCLEOTIDE SEQUENCE [LARGE SCALE GENOMIC DNA]</scope>
    <source>
        <strain evidence="2 3">HSLHS9</strain>
    </source>
</reference>
<feature type="domain" description="AAA+ ATPase" evidence="1">
    <location>
        <begin position="89"/>
        <end position="254"/>
    </location>
</feature>
<comment type="caution">
    <text evidence="2">The sequence shown here is derived from an EMBL/GenBank/DDBJ whole genome shotgun (WGS) entry which is preliminary data.</text>
</comment>
<keyword evidence="2" id="KW-0547">Nucleotide-binding</keyword>
<dbReference type="Proteomes" id="UP000321039">
    <property type="component" value="Unassembled WGS sequence"/>
</dbReference>
<evidence type="ECO:0000313" key="2">
    <source>
        <dbReference type="EMBL" id="TXS90803.1"/>
    </source>
</evidence>
<proteinExistence type="predicted"/>
<dbReference type="EMBL" id="VRZA01000007">
    <property type="protein sequence ID" value="TXS90803.1"/>
    <property type="molecule type" value="Genomic_DNA"/>
</dbReference>
<dbReference type="Gene3D" id="3.40.50.300">
    <property type="entry name" value="P-loop containing nucleotide triphosphate hydrolases"/>
    <property type="match status" value="1"/>
</dbReference>
<evidence type="ECO:0000313" key="3">
    <source>
        <dbReference type="Proteomes" id="UP000321039"/>
    </source>
</evidence>
<evidence type="ECO:0000259" key="1">
    <source>
        <dbReference type="SMART" id="SM00382"/>
    </source>
</evidence>
<dbReference type="SMART" id="SM00382">
    <property type="entry name" value="AAA"/>
    <property type="match status" value="1"/>
</dbReference>
<dbReference type="SUPFAM" id="SSF52540">
    <property type="entry name" value="P-loop containing nucleoside triphosphate hydrolases"/>
    <property type="match status" value="1"/>
</dbReference>